<dbReference type="PANTHER" id="PTHR30461:SF26">
    <property type="entry name" value="RESOLVASE HOMOLOG YNEB"/>
    <property type="match status" value="1"/>
</dbReference>
<keyword evidence="4" id="KW-1185">Reference proteome</keyword>
<dbReference type="RefSeq" id="WP_406760423.1">
    <property type="nucleotide sequence ID" value="NZ_JBJIAB010000002.1"/>
</dbReference>
<evidence type="ECO:0000313" key="3">
    <source>
        <dbReference type="EMBL" id="MFL0163967.1"/>
    </source>
</evidence>
<reference evidence="3 4" key="1">
    <citation type="submission" date="2024-11" db="EMBL/GenBank/DDBJ databases">
        <authorList>
            <person name="Heng Y.C."/>
            <person name="Lim A.C.H."/>
            <person name="Lee J.K.Y."/>
            <person name="Kittelmann S."/>
        </authorList>
    </citation>
    <scope>NUCLEOTIDE SEQUENCE [LARGE SCALE GENOMIC DNA]</scope>
    <source>
        <strain evidence="3 4">WILCCON 0112</strain>
    </source>
</reference>
<comment type="caution">
    <text evidence="3">The sequence shown here is derived from an EMBL/GenBank/DDBJ whole genome shotgun (WGS) entry which is preliminary data.</text>
</comment>
<dbReference type="PANTHER" id="PTHR30461">
    <property type="entry name" value="DNA-INVERTASE FROM LAMBDOID PROPHAGE"/>
    <property type="match status" value="1"/>
</dbReference>
<gene>
    <name evidence="3" type="ORF">ACJDTP_02655</name>
</gene>
<dbReference type="Proteomes" id="UP001623600">
    <property type="component" value="Unassembled WGS sequence"/>
</dbReference>
<feature type="domain" description="Resolvase/invertase-type recombinase catalytic" evidence="2">
    <location>
        <begin position="5"/>
        <end position="149"/>
    </location>
</feature>
<sequence length="200" mass="23287">MAVSKNFGYIRISDKSQNEARQVEALLTYGIDERDIFTDKQSGKDFNRPQYQALKQCLRQGDILYIKSIDRFGRNSKEIKKEWEEITQDIKADIVVLDMPLLDTRQHKDLLGDFISRLVLEVLSFVSEQERNSIKTRQAEGIAIAKSKGVYKGRKRKDTSNFNSLYPKWKEGSISALEVCRQLNISSPTFYRRVKELEQR</sequence>
<dbReference type="Pfam" id="PF13412">
    <property type="entry name" value="HTH_24"/>
    <property type="match status" value="1"/>
</dbReference>
<evidence type="ECO:0000259" key="2">
    <source>
        <dbReference type="PROSITE" id="PS51736"/>
    </source>
</evidence>
<dbReference type="PROSITE" id="PS51736">
    <property type="entry name" value="RECOMBINASES_3"/>
    <property type="match status" value="1"/>
</dbReference>
<dbReference type="InterPro" id="IPR036162">
    <property type="entry name" value="Resolvase-like_N_sf"/>
</dbReference>
<dbReference type="CDD" id="cd03768">
    <property type="entry name" value="SR_ResInv"/>
    <property type="match status" value="1"/>
</dbReference>
<dbReference type="SMART" id="SM00857">
    <property type="entry name" value="Resolvase"/>
    <property type="match status" value="1"/>
</dbReference>
<evidence type="ECO:0000313" key="4">
    <source>
        <dbReference type="Proteomes" id="UP001623600"/>
    </source>
</evidence>
<name>A0ABW8S1C1_9CLOT</name>
<evidence type="ECO:0000256" key="1">
    <source>
        <dbReference type="ARBA" id="ARBA00009913"/>
    </source>
</evidence>
<dbReference type="EMBL" id="JBJIAB010000002">
    <property type="protein sequence ID" value="MFL0163967.1"/>
    <property type="molecule type" value="Genomic_DNA"/>
</dbReference>
<dbReference type="Gene3D" id="3.40.50.1390">
    <property type="entry name" value="Resolvase, N-terminal catalytic domain"/>
    <property type="match status" value="1"/>
</dbReference>
<dbReference type="SUPFAM" id="SSF53041">
    <property type="entry name" value="Resolvase-like"/>
    <property type="match status" value="1"/>
</dbReference>
<accession>A0ABW8S1C1</accession>
<organism evidence="3 4">
    <name type="scientific">Candidatus Clostridium helianthi</name>
    <dbReference type="NCBI Taxonomy" id="3381660"/>
    <lineage>
        <taxon>Bacteria</taxon>
        <taxon>Bacillati</taxon>
        <taxon>Bacillota</taxon>
        <taxon>Clostridia</taxon>
        <taxon>Eubacteriales</taxon>
        <taxon>Clostridiaceae</taxon>
        <taxon>Clostridium</taxon>
    </lineage>
</organism>
<protein>
    <submittedName>
        <fullName evidence="3">Recombinase family protein</fullName>
    </submittedName>
</protein>
<dbReference type="InterPro" id="IPR006119">
    <property type="entry name" value="Resolv_N"/>
</dbReference>
<proteinExistence type="inferred from homology"/>
<dbReference type="InterPro" id="IPR050639">
    <property type="entry name" value="SSR_resolvase"/>
</dbReference>
<comment type="similarity">
    <text evidence="1">Belongs to the site-specific recombinase resolvase family.</text>
</comment>
<dbReference type="Pfam" id="PF00239">
    <property type="entry name" value="Resolvase"/>
    <property type="match status" value="1"/>
</dbReference>